<keyword evidence="7 9" id="KW-0057">Aromatic amino acid biosynthesis</keyword>
<comment type="catalytic activity">
    <reaction evidence="1 9">
        <text>N-(5-phospho-beta-D-ribosyl)anthranilate = 1-(2-carboxyphenylamino)-1-deoxy-D-ribulose 5-phosphate</text>
        <dbReference type="Rhea" id="RHEA:21540"/>
        <dbReference type="ChEBI" id="CHEBI:18277"/>
        <dbReference type="ChEBI" id="CHEBI:58613"/>
        <dbReference type="EC" id="5.3.1.24"/>
    </reaction>
</comment>
<dbReference type="EC" id="5.3.1.24" evidence="3 9"/>
<dbReference type="InterPro" id="IPR011060">
    <property type="entry name" value="RibuloseP-bd_barrel"/>
</dbReference>
<dbReference type="InterPro" id="IPR013785">
    <property type="entry name" value="Aldolase_TIM"/>
</dbReference>
<evidence type="ECO:0000256" key="5">
    <source>
        <dbReference type="ARBA" id="ARBA00022605"/>
    </source>
</evidence>
<comment type="caution">
    <text evidence="11">The sequence shown here is derived from an EMBL/GenBank/DDBJ whole genome shotgun (WGS) entry which is preliminary data.</text>
</comment>
<feature type="domain" description="N-(5'phosphoribosyl) anthranilate isomerase (PRAI)" evidence="10">
    <location>
        <begin position="3"/>
        <end position="194"/>
    </location>
</feature>
<evidence type="ECO:0000256" key="1">
    <source>
        <dbReference type="ARBA" id="ARBA00001164"/>
    </source>
</evidence>
<gene>
    <name evidence="9" type="primary">trpF</name>
    <name evidence="11" type="ORF">ACFSYH_09480</name>
</gene>
<dbReference type="PANTHER" id="PTHR42894:SF1">
    <property type="entry name" value="N-(5'-PHOSPHORIBOSYL)ANTHRANILATE ISOMERASE"/>
    <property type="match status" value="1"/>
</dbReference>
<dbReference type="GO" id="GO:0016853">
    <property type="term" value="F:isomerase activity"/>
    <property type="evidence" value="ECO:0007669"/>
    <property type="project" value="UniProtKB-KW"/>
</dbReference>
<evidence type="ECO:0000256" key="4">
    <source>
        <dbReference type="ARBA" id="ARBA00022272"/>
    </source>
</evidence>
<keyword evidence="8 9" id="KW-0413">Isomerase</keyword>
<evidence type="ECO:0000256" key="2">
    <source>
        <dbReference type="ARBA" id="ARBA00004664"/>
    </source>
</evidence>
<proteinExistence type="inferred from homology"/>
<accession>A0ABW5XE88</accession>
<dbReference type="SUPFAM" id="SSF51366">
    <property type="entry name" value="Ribulose-phoshate binding barrel"/>
    <property type="match status" value="1"/>
</dbReference>
<protein>
    <recommendedName>
        <fullName evidence="4 9">N-(5'-phosphoribosyl)anthranilate isomerase</fullName>
        <shortName evidence="9">PRAI</shortName>
        <ecNumber evidence="3 9">5.3.1.24</ecNumber>
    </recommendedName>
</protein>
<dbReference type="PANTHER" id="PTHR42894">
    <property type="entry name" value="N-(5'-PHOSPHORIBOSYL)ANTHRANILATE ISOMERASE"/>
    <property type="match status" value="1"/>
</dbReference>
<reference evidence="12" key="1">
    <citation type="journal article" date="2019" name="Int. J. Syst. Evol. Microbiol.">
        <title>The Global Catalogue of Microorganisms (GCM) 10K type strain sequencing project: providing services to taxonomists for standard genome sequencing and annotation.</title>
        <authorList>
            <consortium name="The Broad Institute Genomics Platform"/>
            <consortium name="The Broad Institute Genome Sequencing Center for Infectious Disease"/>
            <person name="Wu L."/>
            <person name="Ma J."/>
        </authorList>
    </citation>
    <scope>NUCLEOTIDE SEQUENCE [LARGE SCALE GENOMIC DNA]</scope>
    <source>
        <strain evidence="12">KCTC 33576</strain>
    </source>
</reference>
<comment type="similarity">
    <text evidence="9">Belongs to the TrpF family.</text>
</comment>
<evidence type="ECO:0000256" key="9">
    <source>
        <dbReference type="HAMAP-Rule" id="MF_00135"/>
    </source>
</evidence>
<dbReference type="InterPro" id="IPR001240">
    <property type="entry name" value="PRAI_dom"/>
</dbReference>
<name>A0ABW5XE88_9MICO</name>
<organism evidence="11 12">
    <name type="scientific">Populibacterium corticicola</name>
    <dbReference type="NCBI Taxonomy" id="1812826"/>
    <lineage>
        <taxon>Bacteria</taxon>
        <taxon>Bacillati</taxon>
        <taxon>Actinomycetota</taxon>
        <taxon>Actinomycetes</taxon>
        <taxon>Micrococcales</taxon>
        <taxon>Jonesiaceae</taxon>
        <taxon>Populibacterium</taxon>
    </lineage>
</organism>
<sequence>MYVKVCGLSTVESVRTAIDAGVDAIGVVHAPGSPRHLEPDRAREVLAAAGCSVDTVLVVAKMPADDAARLALDLGVSALQLHGRYTASDFQSAGHVFPRIWRATSLAQDPDLHVGAHGEELLLLDAPNAGSGERWDVSRLVGNRPDGKWLLAGGLNPDNVADAITVAQPWGVDVSSGVESAPGIKDLDKIRSFVASARAAR</sequence>
<dbReference type="RefSeq" id="WP_377466696.1">
    <property type="nucleotide sequence ID" value="NZ_JBHUOP010000003.1"/>
</dbReference>
<evidence type="ECO:0000256" key="8">
    <source>
        <dbReference type="ARBA" id="ARBA00023235"/>
    </source>
</evidence>
<dbReference type="InterPro" id="IPR044643">
    <property type="entry name" value="TrpF_fam"/>
</dbReference>
<dbReference type="Gene3D" id="3.20.20.70">
    <property type="entry name" value="Aldolase class I"/>
    <property type="match status" value="1"/>
</dbReference>
<comment type="pathway">
    <text evidence="2 9">Amino-acid biosynthesis; L-tryptophan biosynthesis; L-tryptophan from chorismate: step 3/5.</text>
</comment>
<keyword evidence="12" id="KW-1185">Reference proteome</keyword>
<keyword evidence="5 9" id="KW-0028">Amino-acid biosynthesis</keyword>
<keyword evidence="6 9" id="KW-0822">Tryptophan biosynthesis</keyword>
<evidence type="ECO:0000256" key="6">
    <source>
        <dbReference type="ARBA" id="ARBA00022822"/>
    </source>
</evidence>
<evidence type="ECO:0000313" key="12">
    <source>
        <dbReference type="Proteomes" id="UP001597391"/>
    </source>
</evidence>
<dbReference type="Pfam" id="PF00697">
    <property type="entry name" value="PRAI"/>
    <property type="match status" value="1"/>
</dbReference>
<evidence type="ECO:0000313" key="11">
    <source>
        <dbReference type="EMBL" id="MFD2840801.1"/>
    </source>
</evidence>
<evidence type="ECO:0000256" key="3">
    <source>
        <dbReference type="ARBA" id="ARBA00012572"/>
    </source>
</evidence>
<dbReference type="HAMAP" id="MF_00135">
    <property type="entry name" value="PRAI"/>
    <property type="match status" value="1"/>
</dbReference>
<evidence type="ECO:0000256" key="7">
    <source>
        <dbReference type="ARBA" id="ARBA00023141"/>
    </source>
</evidence>
<dbReference type="Proteomes" id="UP001597391">
    <property type="component" value="Unassembled WGS sequence"/>
</dbReference>
<dbReference type="EMBL" id="JBHUOP010000003">
    <property type="protein sequence ID" value="MFD2840801.1"/>
    <property type="molecule type" value="Genomic_DNA"/>
</dbReference>
<dbReference type="CDD" id="cd00405">
    <property type="entry name" value="PRAI"/>
    <property type="match status" value="1"/>
</dbReference>
<evidence type="ECO:0000259" key="10">
    <source>
        <dbReference type="Pfam" id="PF00697"/>
    </source>
</evidence>